<reference evidence="3" key="1">
    <citation type="submission" date="2022-11" db="UniProtKB">
        <authorList>
            <consortium name="WormBaseParasite"/>
        </authorList>
    </citation>
    <scope>IDENTIFICATION</scope>
</reference>
<name>A0A914EPJ4_9BILA</name>
<feature type="transmembrane region" description="Helical" evidence="1">
    <location>
        <begin position="103"/>
        <end position="123"/>
    </location>
</feature>
<dbReference type="AlphaFoldDB" id="A0A914EPJ4"/>
<evidence type="ECO:0000256" key="1">
    <source>
        <dbReference type="SAM" id="Phobius"/>
    </source>
</evidence>
<organism evidence="2 3">
    <name type="scientific">Acrobeloides nanus</name>
    <dbReference type="NCBI Taxonomy" id="290746"/>
    <lineage>
        <taxon>Eukaryota</taxon>
        <taxon>Metazoa</taxon>
        <taxon>Ecdysozoa</taxon>
        <taxon>Nematoda</taxon>
        <taxon>Chromadorea</taxon>
        <taxon>Rhabditida</taxon>
        <taxon>Tylenchina</taxon>
        <taxon>Cephalobomorpha</taxon>
        <taxon>Cephaloboidea</taxon>
        <taxon>Cephalobidae</taxon>
        <taxon>Acrobeloides</taxon>
    </lineage>
</organism>
<keyword evidence="1" id="KW-0812">Transmembrane</keyword>
<dbReference type="InterPro" id="IPR019426">
    <property type="entry name" value="7TM_GPCR_serpentine_rcpt_Srv"/>
</dbReference>
<evidence type="ECO:0000313" key="3">
    <source>
        <dbReference type="WBParaSite" id="ACRNAN_scaffold9230.g30910.t1"/>
    </source>
</evidence>
<dbReference type="WBParaSite" id="ACRNAN_scaffold9230.g30910.t1">
    <property type="protein sequence ID" value="ACRNAN_scaffold9230.g30910.t1"/>
    <property type="gene ID" value="ACRNAN_scaffold9230.g30910"/>
</dbReference>
<keyword evidence="1" id="KW-1133">Transmembrane helix</keyword>
<feature type="transmembrane region" description="Helical" evidence="1">
    <location>
        <begin position="62"/>
        <end position="83"/>
    </location>
</feature>
<keyword evidence="2" id="KW-1185">Reference proteome</keyword>
<dbReference type="Proteomes" id="UP000887540">
    <property type="component" value="Unplaced"/>
</dbReference>
<dbReference type="Pfam" id="PF10323">
    <property type="entry name" value="7TM_GPCR_Srv"/>
    <property type="match status" value="1"/>
</dbReference>
<protein>
    <submittedName>
        <fullName evidence="3">Serpentine receptor class gamma</fullName>
    </submittedName>
</protein>
<sequence>MTSIFLLIIAIACFCSTIPMIFGRIGVLHVPFPVNNNTIYIYSGPTFFDSSYLDAYRLGWKVQVYAIIFTGICIYPIIIWKVYKSLHIPGQLNNNNLNHELKILYSALLLFLVNLIYTAYFVFRDNIIAMFPSLSATALWGLYIVGDIYDMYNAYSILITSKEIRASVRDVIVLRSMRCPTLYNISVVTPN</sequence>
<keyword evidence="1" id="KW-0472">Membrane</keyword>
<accession>A0A914EPJ4</accession>
<proteinExistence type="predicted"/>
<evidence type="ECO:0000313" key="2">
    <source>
        <dbReference type="Proteomes" id="UP000887540"/>
    </source>
</evidence>
<feature type="transmembrane region" description="Helical" evidence="1">
    <location>
        <begin position="129"/>
        <end position="149"/>
    </location>
</feature>